<reference evidence="3 4" key="1">
    <citation type="submission" date="2019-03" db="EMBL/GenBank/DDBJ databases">
        <authorList>
            <person name="Gaulin E."/>
            <person name="Dumas B."/>
        </authorList>
    </citation>
    <scope>NUCLEOTIDE SEQUENCE [LARGE SCALE GENOMIC DNA]</scope>
    <source>
        <strain evidence="3">CBS 568.67</strain>
    </source>
</reference>
<keyword evidence="1" id="KW-0175">Coiled coil</keyword>
<evidence type="ECO:0000256" key="1">
    <source>
        <dbReference type="SAM" id="Coils"/>
    </source>
</evidence>
<accession>A0A485K8Y9</accession>
<feature type="coiled-coil region" evidence="1">
    <location>
        <begin position="26"/>
        <end position="60"/>
    </location>
</feature>
<dbReference type="Proteomes" id="UP000332933">
    <property type="component" value="Unassembled WGS sequence"/>
</dbReference>
<evidence type="ECO:0000313" key="4">
    <source>
        <dbReference type="Proteomes" id="UP000332933"/>
    </source>
</evidence>
<organism evidence="3 4">
    <name type="scientific">Aphanomyces stellatus</name>
    <dbReference type="NCBI Taxonomy" id="120398"/>
    <lineage>
        <taxon>Eukaryota</taxon>
        <taxon>Sar</taxon>
        <taxon>Stramenopiles</taxon>
        <taxon>Oomycota</taxon>
        <taxon>Saprolegniomycetes</taxon>
        <taxon>Saprolegniales</taxon>
        <taxon>Verrucalvaceae</taxon>
        <taxon>Aphanomyces</taxon>
    </lineage>
</organism>
<dbReference type="AlphaFoldDB" id="A0A485K8Y9"/>
<evidence type="ECO:0000313" key="2">
    <source>
        <dbReference type="EMBL" id="KAF0716050.1"/>
    </source>
</evidence>
<sequence>MSSTSNKVTATTSLKFAHERLKKDEAQRLRKYREGKKSEVRRLQAQVQAFEMELKRAKTSPKKSNNSRPQQLTPYQVAAKVLQKYNHSLRGQVEQAYQLACLMASWVAAQTPQPGPHMHKSWMESTLLANPDARRQGYQWLSERIYHAATRVFPRQPLGGSVQDAITFTMHTRHDEAERTIAAMENHVQTTFFGHFKQVAQVLWHCMANNATATFSYDVVDAVHDQLLYVRGSNPLMRTTNLGLVCVFEEPRRIVTTYCLVAHDECYPLCDDELRTHGFGWTIHEHVTDDITLTRHSMLYGAPITKAGHVSLQHIGRLYGQGVVAHRDAYIEAIRAVAEVTFVQGLGAWNQAMFRHEGYEGDVVK</sequence>
<keyword evidence="4" id="KW-1185">Reference proteome</keyword>
<reference evidence="2" key="2">
    <citation type="submission" date="2019-06" db="EMBL/GenBank/DDBJ databases">
        <title>Genomics analysis of Aphanomyces spp. identifies a new class of oomycete effector associated with host adaptation.</title>
        <authorList>
            <person name="Gaulin E."/>
        </authorList>
    </citation>
    <scope>NUCLEOTIDE SEQUENCE</scope>
    <source>
        <strain evidence="2">CBS 578.67</strain>
    </source>
</reference>
<name>A0A485K8Y9_9STRA</name>
<dbReference type="OrthoDB" id="80149at2759"/>
<gene>
    <name evidence="3" type="primary">Aste57867_3053</name>
    <name evidence="2" type="ORF">As57867_003044</name>
    <name evidence="3" type="ORF">ASTE57867_3053</name>
</gene>
<protein>
    <submittedName>
        <fullName evidence="3">Aste57867_3053 protein</fullName>
    </submittedName>
</protein>
<evidence type="ECO:0000313" key="3">
    <source>
        <dbReference type="EMBL" id="VFT80233.1"/>
    </source>
</evidence>
<proteinExistence type="predicted"/>
<dbReference type="EMBL" id="VJMH01000465">
    <property type="protein sequence ID" value="KAF0716050.1"/>
    <property type="molecule type" value="Genomic_DNA"/>
</dbReference>
<dbReference type="EMBL" id="CAADRA010000465">
    <property type="protein sequence ID" value="VFT80233.1"/>
    <property type="molecule type" value="Genomic_DNA"/>
</dbReference>